<keyword evidence="2" id="KW-1185">Reference proteome</keyword>
<dbReference type="EMBL" id="VMSD01000006">
    <property type="protein sequence ID" value="KAF0845739.1"/>
    <property type="molecule type" value="Genomic_DNA"/>
</dbReference>
<proteinExistence type="predicted"/>
<gene>
    <name evidence="1" type="ORF">FNL39_106127</name>
</gene>
<dbReference type="Proteomes" id="UP000798951">
    <property type="component" value="Unassembled WGS sequence"/>
</dbReference>
<evidence type="ECO:0000313" key="2">
    <source>
        <dbReference type="Proteomes" id="UP000798951"/>
    </source>
</evidence>
<dbReference type="RefSeq" id="WP_067984011.1">
    <property type="nucleotide sequence ID" value="NZ_VMSD01000006.1"/>
</dbReference>
<comment type="caution">
    <text evidence="1">The sequence shown here is derived from an EMBL/GenBank/DDBJ whole genome shotgun (WGS) entry which is preliminary data.</text>
</comment>
<reference evidence="1 2" key="1">
    <citation type="submission" date="2019-07" db="EMBL/GenBank/DDBJ databases">
        <title>Genomic Encyclopedia of Type Strains, Phase IV (KMG-IV): sequencing the most valuable type-strain genomes for metagenomic binning, comparative biology and taxonomic classification.</title>
        <authorList>
            <person name="Goeker M."/>
        </authorList>
    </citation>
    <scope>NUCLEOTIDE SEQUENCE [LARGE SCALE GENOMIC DNA]</scope>
    <source>
        <strain evidence="1 2">DSM 44831</strain>
    </source>
</reference>
<sequence>MYSIVAAIIATAVLCSPGPRNIGGFEPVYIGPFESEAACEEKSLETGIRIPYDENGKPGLALIPECVLRPDSKWYLKT</sequence>
<name>A0ABQ6YIW4_9NOCA</name>
<protein>
    <submittedName>
        <fullName evidence="1">Uncharacterized protein</fullName>
    </submittedName>
</protein>
<accession>A0ABQ6YIW4</accession>
<organism evidence="1 2">
    <name type="scientific">Nocardia caishijiensis</name>
    <dbReference type="NCBI Taxonomy" id="184756"/>
    <lineage>
        <taxon>Bacteria</taxon>
        <taxon>Bacillati</taxon>
        <taxon>Actinomycetota</taxon>
        <taxon>Actinomycetes</taxon>
        <taxon>Mycobacteriales</taxon>
        <taxon>Nocardiaceae</taxon>
        <taxon>Nocardia</taxon>
    </lineage>
</organism>
<evidence type="ECO:0000313" key="1">
    <source>
        <dbReference type="EMBL" id="KAF0845739.1"/>
    </source>
</evidence>